<reference evidence="1 2" key="1">
    <citation type="journal article" date="2019" name="Nat. Ecol. Evol.">
        <title>Megaphylogeny resolves global patterns of mushroom evolution.</title>
        <authorList>
            <person name="Varga T."/>
            <person name="Krizsan K."/>
            <person name="Foldi C."/>
            <person name="Dima B."/>
            <person name="Sanchez-Garcia M."/>
            <person name="Sanchez-Ramirez S."/>
            <person name="Szollosi G.J."/>
            <person name="Szarkandi J.G."/>
            <person name="Papp V."/>
            <person name="Albert L."/>
            <person name="Andreopoulos W."/>
            <person name="Angelini C."/>
            <person name="Antonin V."/>
            <person name="Barry K.W."/>
            <person name="Bougher N.L."/>
            <person name="Buchanan P."/>
            <person name="Buyck B."/>
            <person name="Bense V."/>
            <person name="Catcheside P."/>
            <person name="Chovatia M."/>
            <person name="Cooper J."/>
            <person name="Damon W."/>
            <person name="Desjardin D."/>
            <person name="Finy P."/>
            <person name="Geml J."/>
            <person name="Haridas S."/>
            <person name="Hughes K."/>
            <person name="Justo A."/>
            <person name="Karasinski D."/>
            <person name="Kautmanova I."/>
            <person name="Kiss B."/>
            <person name="Kocsube S."/>
            <person name="Kotiranta H."/>
            <person name="LaButti K.M."/>
            <person name="Lechner B.E."/>
            <person name="Liimatainen K."/>
            <person name="Lipzen A."/>
            <person name="Lukacs Z."/>
            <person name="Mihaltcheva S."/>
            <person name="Morgado L.N."/>
            <person name="Niskanen T."/>
            <person name="Noordeloos M.E."/>
            <person name="Ohm R.A."/>
            <person name="Ortiz-Santana B."/>
            <person name="Ovrebo C."/>
            <person name="Racz N."/>
            <person name="Riley R."/>
            <person name="Savchenko A."/>
            <person name="Shiryaev A."/>
            <person name="Soop K."/>
            <person name="Spirin V."/>
            <person name="Szebenyi C."/>
            <person name="Tomsovsky M."/>
            <person name="Tulloss R.E."/>
            <person name="Uehling J."/>
            <person name="Grigoriev I.V."/>
            <person name="Vagvolgyi C."/>
            <person name="Papp T."/>
            <person name="Martin F.M."/>
            <person name="Miettinen O."/>
            <person name="Hibbett D.S."/>
            <person name="Nagy L.G."/>
        </authorList>
    </citation>
    <scope>NUCLEOTIDE SEQUENCE [LARGE SCALE GENOMIC DNA]</scope>
    <source>
        <strain evidence="1 2">CBS 166.37</strain>
    </source>
</reference>
<dbReference type="EMBL" id="ML213590">
    <property type="protein sequence ID" value="TFK44451.1"/>
    <property type="molecule type" value="Genomic_DNA"/>
</dbReference>
<protein>
    <submittedName>
        <fullName evidence="1">Uncharacterized protein</fullName>
    </submittedName>
</protein>
<name>A0A5C3MSX2_9AGAR</name>
<sequence length="96" mass="10648">MLRVIFPSNCSILIHCYGLPLLRRFPLFTDALHLSTLDCLISVALSSRSLQLSTSNPISVRDIKTPANHLSRITGMITPKCAYHADTSLLVGYSWC</sequence>
<accession>A0A5C3MSX2</accession>
<evidence type="ECO:0000313" key="1">
    <source>
        <dbReference type="EMBL" id="TFK44451.1"/>
    </source>
</evidence>
<dbReference type="Proteomes" id="UP000308652">
    <property type="component" value="Unassembled WGS sequence"/>
</dbReference>
<dbReference type="AlphaFoldDB" id="A0A5C3MSX2"/>
<keyword evidence="2" id="KW-1185">Reference proteome</keyword>
<proteinExistence type="predicted"/>
<organism evidence="1 2">
    <name type="scientific">Crucibulum laeve</name>
    <dbReference type="NCBI Taxonomy" id="68775"/>
    <lineage>
        <taxon>Eukaryota</taxon>
        <taxon>Fungi</taxon>
        <taxon>Dikarya</taxon>
        <taxon>Basidiomycota</taxon>
        <taxon>Agaricomycotina</taxon>
        <taxon>Agaricomycetes</taxon>
        <taxon>Agaricomycetidae</taxon>
        <taxon>Agaricales</taxon>
        <taxon>Agaricineae</taxon>
        <taxon>Nidulariaceae</taxon>
        <taxon>Crucibulum</taxon>
    </lineage>
</organism>
<gene>
    <name evidence="1" type="ORF">BDQ12DRAFT_673013</name>
</gene>
<evidence type="ECO:0000313" key="2">
    <source>
        <dbReference type="Proteomes" id="UP000308652"/>
    </source>
</evidence>